<evidence type="ECO:0000259" key="5">
    <source>
        <dbReference type="SMART" id="SM00856"/>
    </source>
</evidence>
<reference evidence="7" key="2">
    <citation type="submission" date="2025-08" db="UniProtKB">
        <authorList>
            <consortium name="RefSeq"/>
        </authorList>
    </citation>
    <scope>IDENTIFICATION</scope>
    <source>
        <tissue evidence="7">Leaf</tissue>
    </source>
</reference>
<accession>A0A8B8PYI4</accession>
<dbReference type="InterPro" id="IPR035513">
    <property type="entry name" value="Invertase/methylesterase_inhib"/>
</dbReference>
<dbReference type="SMART" id="SM00856">
    <property type="entry name" value="PMEI"/>
    <property type="match status" value="1"/>
</dbReference>
<dbReference type="SUPFAM" id="SSF101148">
    <property type="entry name" value="Plant invertase/pectin methylesterase inhibitor"/>
    <property type="match status" value="1"/>
</dbReference>
<dbReference type="GeneID" id="115747743"/>
<dbReference type="PANTHER" id="PTHR36710:SF13">
    <property type="entry name" value="PUTATIVE-RELATED"/>
    <property type="match status" value="1"/>
</dbReference>
<proteinExistence type="inferred from homology"/>
<dbReference type="PANTHER" id="PTHR36710">
    <property type="entry name" value="PECTINESTERASE INHIBITOR-LIKE"/>
    <property type="match status" value="1"/>
</dbReference>
<evidence type="ECO:0000313" key="6">
    <source>
        <dbReference type="Proteomes" id="UP000827889"/>
    </source>
</evidence>
<dbReference type="InterPro" id="IPR052421">
    <property type="entry name" value="PCW_Enzyme_Inhibitor"/>
</dbReference>
<feature type="signal peptide" evidence="4">
    <location>
        <begin position="1"/>
        <end position="26"/>
    </location>
</feature>
<dbReference type="OrthoDB" id="1918674at2759"/>
<evidence type="ECO:0000313" key="7">
    <source>
        <dbReference type="RefSeq" id="XP_030539866.1"/>
    </source>
</evidence>
<feature type="domain" description="Pectinesterase inhibitor" evidence="5">
    <location>
        <begin position="24"/>
        <end position="166"/>
    </location>
</feature>
<dbReference type="KEGG" id="rarg:115747743"/>
<evidence type="ECO:0000256" key="4">
    <source>
        <dbReference type="SAM" id="SignalP"/>
    </source>
</evidence>
<dbReference type="Pfam" id="PF04043">
    <property type="entry name" value="PMEI"/>
    <property type="match status" value="1"/>
</dbReference>
<comment type="similarity">
    <text evidence="3">Belongs to the PMEI family.</text>
</comment>
<keyword evidence="6" id="KW-1185">Reference proteome</keyword>
<evidence type="ECO:0000256" key="1">
    <source>
        <dbReference type="ARBA" id="ARBA00022729"/>
    </source>
</evidence>
<reference evidence="6" key="1">
    <citation type="submission" date="2025-05" db="UniProtKB">
        <authorList>
            <consortium name="RefSeq"/>
        </authorList>
    </citation>
    <scope>NUCLEOTIDE SEQUENCE [LARGE SCALE GENOMIC DNA]</scope>
</reference>
<dbReference type="RefSeq" id="XP_030539866.1">
    <property type="nucleotide sequence ID" value="XM_030684006.1"/>
</dbReference>
<evidence type="ECO:0000256" key="3">
    <source>
        <dbReference type="ARBA" id="ARBA00038471"/>
    </source>
</evidence>
<keyword evidence="1 4" id="KW-0732">Signal</keyword>
<dbReference type="Gene3D" id="1.20.140.40">
    <property type="entry name" value="Invertase/pectin methylesterase inhibitor family protein"/>
    <property type="match status" value="1"/>
</dbReference>
<sequence>MKTRMLLTHLSFTQLLLITFLPFASADLVNDTCKNTPDPDFCFTALSPDPRSSAADAKTLGIIMVEKVDQIAKATLAGIGSLLGQSPDPRTKQALTSCEKSHEIITTSVAPTKESSTEGGYKFAEVSMSGAATSVSRCEADFGGSKLPISGLNDFEHKAAMVASAIAGSLR</sequence>
<protein>
    <submittedName>
        <fullName evidence="7">Cell wall / vacuolar inhibitor of fructosidase 1-like</fullName>
    </submittedName>
</protein>
<dbReference type="InterPro" id="IPR006501">
    <property type="entry name" value="Pectinesterase_inhib_dom"/>
</dbReference>
<dbReference type="AlphaFoldDB" id="A0A8B8PYI4"/>
<name>A0A8B8PYI4_9MYRT</name>
<feature type="chain" id="PRO_5034222139" evidence="4">
    <location>
        <begin position="27"/>
        <end position="171"/>
    </location>
</feature>
<keyword evidence="2" id="KW-1015">Disulfide bond</keyword>
<organism evidence="6 7">
    <name type="scientific">Rhodamnia argentea</name>
    <dbReference type="NCBI Taxonomy" id="178133"/>
    <lineage>
        <taxon>Eukaryota</taxon>
        <taxon>Viridiplantae</taxon>
        <taxon>Streptophyta</taxon>
        <taxon>Embryophyta</taxon>
        <taxon>Tracheophyta</taxon>
        <taxon>Spermatophyta</taxon>
        <taxon>Magnoliopsida</taxon>
        <taxon>eudicotyledons</taxon>
        <taxon>Gunneridae</taxon>
        <taxon>Pentapetalae</taxon>
        <taxon>rosids</taxon>
        <taxon>malvids</taxon>
        <taxon>Myrtales</taxon>
        <taxon>Myrtaceae</taxon>
        <taxon>Myrtoideae</taxon>
        <taxon>Myrteae</taxon>
        <taxon>Australasian group</taxon>
        <taxon>Rhodamnia</taxon>
    </lineage>
</organism>
<evidence type="ECO:0000256" key="2">
    <source>
        <dbReference type="ARBA" id="ARBA00023157"/>
    </source>
</evidence>
<dbReference type="GO" id="GO:0004857">
    <property type="term" value="F:enzyme inhibitor activity"/>
    <property type="evidence" value="ECO:0007669"/>
    <property type="project" value="InterPro"/>
</dbReference>
<dbReference type="Proteomes" id="UP000827889">
    <property type="component" value="Chromosome 1"/>
</dbReference>
<dbReference type="NCBIfam" id="TIGR01614">
    <property type="entry name" value="PME_inhib"/>
    <property type="match status" value="1"/>
</dbReference>
<gene>
    <name evidence="7" type="primary">LOC115747743</name>
</gene>